<dbReference type="AlphaFoldDB" id="A0A9D2QW30"/>
<evidence type="ECO:0000256" key="4">
    <source>
        <dbReference type="PIRSR" id="PIRSR606118-50"/>
    </source>
</evidence>
<feature type="domain" description="Recombinase" evidence="8">
    <location>
        <begin position="169"/>
        <end position="279"/>
    </location>
</feature>
<dbReference type="InterPro" id="IPR006119">
    <property type="entry name" value="Resolv_N"/>
</dbReference>
<dbReference type="SUPFAM" id="SSF53041">
    <property type="entry name" value="Resolvase-like"/>
    <property type="match status" value="1"/>
</dbReference>
<evidence type="ECO:0000256" key="3">
    <source>
        <dbReference type="ARBA" id="ARBA00023172"/>
    </source>
</evidence>
<dbReference type="SMART" id="SM00857">
    <property type="entry name" value="Resolvase"/>
    <property type="match status" value="1"/>
</dbReference>
<dbReference type="Proteomes" id="UP000823892">
    <property type="component" value="Unassembled WGS sequence"/>
</dbReference>
<dbReference type="Gene3D" id="3.90.1750.20">
    <property type="entry name" value="Putative Large Serine Recombinase, Chain B, Domain 2"/>
    <property type="match status" value="1"/>
</dbReference>
<evidence type="ECO:0000256" key="2">
    <source>
        <dbReference type="ARBA" id="ARBA00023125"/>
    </source>
</evidence>
<dbReference type="InterPro" id="IPR025827">
    <property type="entry name" value="Zn_ribbon_recom_dom"/>
</dbReference>
<evidence type="ECO:0000313" key="10">
    <source>
        <dbReference type="Proteomes" id="UP000823892"/>
    </source>
</evidence>
<keyword evidence="2" id="KW-0238">DNA-binding</keyword>
<dbReference type="InterPro" id="IPR011109">
    <property type="entry name" value="DNA_bind_recombinase_dom"/>
</dbReference>
<protein>
    <submittedName>
        <fullName evidence="9">Recombinase family protein</fullName>
    </submittedName>
</protein>
<feature type="domain" description="Resolvase/invertase-type recombinase catalytic" evidence="7">
    <location>
        <begin position="12"/>
        <end position="162"/>
    </location>
</feature>
<dbReference type="GO" id="GO:0000150">
    <property type="term" value="F:DNA strand exchange activity"/>
    <property type="evidence" value="ECO:0007669"/>
    <property type="project" value="InterPro"/>
</dbReference>
<gene>
    <name evidence="9" type="ORF">H9914_09910</name>
</gene>
<evidence type="ECO:0000256" key="6">
    <source>
        <dbReference type="SAM" id="Coils"/>
    </source>
</evidence>
<reference evidence="9" key="1">
    <citation type="journal article" date="2021" name="PeerJ">
        <title>Extensive microbial diversity within the chicken gut microbiome revealed by metagenomics and culture.</title>
        <authorList>
            <person name="Gilroy R."/>
            <person name="Ravi A."/>
            <person name="Getino M."/>
            <person name="Pursley I."/>
            <person name="Horton D.L."/>
            <person name="Alikhan N.F."/>
            <person name="Baker D."/>
            <person name="Gharbi K."/>
            <person name="Hall N."/>
            <person name="Watson M."/>
            <person name="Adriaenssens E.M."/>
            <person name="Foster-Nyarko E."/>
            <person name="Jarju S."/>
            <person name="Secka A."/>
            <person name="Antonio M."/>
            <person name="Oren A."/>
            <person name="Chaudhuri R.R."/>
            <person name="La Ragione R."/>
            <person name="Hildebrand F."/>
            <person name="Pallen M.J."/>
        </authorList>
    </citation>
    <scope>NUCLEOTIDE SEQUENCE</scope>
    <source>
        <strain evidence="9">ChiBcec6-4105</strain>
    </source>
</reference>
<dbReference type="InterPro" id="IPR038109">
    <property type="entry name" value="DNA_bind_recomb_sf"/>
</dbReference>
<evidence type="ECO:0000256" key="1">
    <source>
        <dbReference type="ARBA" id="ARBA00022908"/>
    </source>
</evidence>
<feature type="active site" description="O-(5'-phospho-DNA)-serine intermediate" evidence="4 5">
    <location>
        <position position="20"/>
    </location>
</feature>
<dbReference type="GO" id="GO:0003677">
    <property type="term" value="F:DNA binding"/>
    <property type="evidence" value="ECO:0007669"/>
    <property type="project" value="UniProtKB-KW"/>
</dbReference>
<dbReference type="InterPro" id="IPR006118">
    <property type="entry name" value="Recombinase_CS"/>
</dbReference>
<dbReference type="PANTHER" id="PTHR30461">
    <property type="entry name" value="DNA-INVERTASE FROM LAMBDOID PROPHAGE"/>
    <property type="match status" value="1"/>
</dbReference>
<feature type="coiled-coil region" evidence="6">
    <location>
        <begin position="388"/>
        <end position="422"/>
    </location>
</feature>
<dbReference type="PROSITE" id="PS51737">
    <property type="entry name" value="RECOMBINASE_DNA_BIND"/>
    <property type="match status" value="1"/>
</dbReference>
<evidence type="ECO:0000256" key="5">
    <source>
        <dbReference type="PROSITE-ProRule" id="PRU10137"/>
    </source>
</evidence>
<name>A0A9D2QW30_9FIRM</name>
<dbReference type="PANTHER" id="PTHR30461:SF23">
    <property type="entry name" value="DNA RECOMBINASE-RELATED"/>
    <property type="match status" value="1"/>
</dbReference>
<dbReference type="PROSITE" id="PS00397">
    <property type="entry name" value="RECOMBINASES_1"/>
    <property type="match status" value="1"/>
</dbReference>
<evidence type="ECO:0000259" key="8">
    <source>
        <dbReference type="PROSITE" id="PS51737"/>
    </source>
</evidence>
<keyword evidence="6" id="KW-0175">Coiled coil</keyword>
<organism evidence="9 10">
    <name type="scientific">Candidatus Blautia avicola</name>
    <dbReference type="NCBI Taxonomy" id="2838483"/>
    <lineage>
        <taxon>Bacteria</taxon>
        <taxon>Bacillati</taxon>
        <taxon>Bacillota</taxon>
        <taxon>Clostridia</taxon>
        <taxon>Lachnospirales</taxon>
        <taxon>Lachnospiraceae</taxon>
        <taxon>Blautia</taxon>
    </lineage>
</organism>
<proteinExistence type="predicted"/>
<keyword evidence="3" id="KW-0233">DNA recombination</keyword>
<comment type="caution">
    <text evidence="9">The sequence shown here is derived from an EMBL/GenBank/DDBJ whole genome shotgun (WGS) entry which is preliminary data.</text>
</comment>
<dbReference type="GO" id="GO:0015074">
    <property type="term" value="P:DNA integration"/>
    <property type="evidence" value="ECO:0007669"/>
    <property type="project" value="UniProtKB-KW"/>
</dbReference>
<sequence length="484" mass="55930">MNMAAFLDEYTDGALYIRVSTDKQEELSPDAQKRLLLDYAKKHKILIKDEHIFIENGISGRNARKRPEFQKMISLAKSKPAPFQVILVWKFSRFARNQEESIVYKSMLKKQCGIEVVSTSEPLIEGPFGSLIERIIEWMDEYYSINLSGETSRGMTEKALRGGYQCTPPLGYKAVGNGDPFLVIPEEAKLVSYIFDQYCHYHKDPTAIARQINDMGIRTKRGSQFERRNIMYILQNKFYIGKLEWNGIAAEGRHETFIDQDLFQAAQRRIAETYSPSKRRSVSTCKHWLSGLVKCSICGASLSYDRNAGKYPYFVCYRYAKGFHKGSSAIGEKRLIRSVEEYLNKLLNGQDFTLSYIERNAPELTAQDQCKKELDNLAVREKRIKMAYETGVDTLEEYKENKERLLQEKERLEKQFAQLQEAPAAPDAKEEFLKKVRTVYDIIGNPEIENDTKGVFIRSIVEEIIYDKEKDTLTFRLYSPQKPA</sequence>
<reference evidence="9" key="2">
    <citation type="submission" date="2021-04" db="EMBL/GenBank/DDBJ databases">
        <authorList>
            <person name="Gilroy R."/>
        </authorList>
    </citation>
    <scope>NUCLEOTIDE SEQUENCE</scope>
    <source>
        <strain evidence="9">ChiBcec6-4105</strain>
    </source>
</reference>
<dbReference type="Pfam" id="PF00239">
    <property type="entry name" value="Resolvase"/>
    <property type="match status" value="1"/>
</dbReference>
<dbReference type="Gene3D" id="3.40.50.1390">
    <property type="entry name" value="Resolvase, N-terminal catalytic domain"/>
    <property type="match status" value="1"/>
</dbReference>
<accession>A0A9D2QW30</accession>
<dbReference type="Pfam" id="PF13408">
    <property type="entry name" value="Zn_ribbon_recom"/>
    <property type="match status" value="1"/>
</dbReference>
<dbReference type="InterPro" id="IPR050639">
    <property type="entry name" value="SSR_resolvase"/>
</dbReference>
<dbReference type="CDD" id="cd00338">
    <property type="entry name" value="Ser_Recombinase"/>
    <property type="match status" value="1"/>
</dbReference>
<evidence type="ECO:0000313" key="9">
    <source>
        <dbReference type="EMBL" id="HJD29287.1"/>
    </source>
</evidence>
<dbReference type="InterPro" id="IPR036162">
    <property type="entry name" value="Resolvase-like_N_sf"/>
</dbReference>
<dbReference type="Pfam" id="PF07508">
    <property type="entry name" value="Recombinase"/>
    <property type="match status" value="1"/>
</dbReference>
<dbReference type="PROSITE" id="PS51736">
    <property type="entry name" value="RECOMBINASES_3"/>
    <property type="match status" value="1"/>
</dbReference>
<dbReference type="EMBL" id="DWUY01000223">
    <property type="protein sequence ID" value="HJD29287.1"/>
    <property type="molecule type" value="Genomic_DNA"/>
</dbReference>
<evidence type="ECO:0000259" key="7">
    <source>
        <dbReference type="PROSITE" id="PS51736"/>
    </source>
</evidence>
<keyword evidence="1" id="KW-0229">DNA integration</keyword>